<gene>
    <name evidence="2" type="ORF">ACFSYJ_25675</name>
</gene>
<dbReference type="RefSeq" id="WP_345391342.1">
    <property type="nucleotide sequence ID" value="NZ_BAABHG010000004.1"/>
</dbReference>
<dbReference type="Proteomes" id="UP001597419">
    <property type="component" value="Unassembled WGS sequence"/>
</dbReference>
<name>A0ABW5GME8_9PSEU</name>
<dbReference type="EMBL" id="JBHUKU010000014">
    <property type="protein sequence ID" value="MFD2462022.1"/>
    <property type="molecule type" value="Genomic_DNA"/>
</dbReference>
<evidence type="ECO:0000313" key="2">
    <source>
        <dbReference type="EMBL" id="MFD2462022.1"/>
    </source>
</evidence>
<dbReference type="InterPro" id="IPR041372">
    <property type="entry name" value="Cas3_C"/>
</dbReference>
<organism evidence="2 3">
    <name type="scientific">Amycolatopsis samaneae</name>
    <dbReference type="NCBI Taxonomy" id="664691"/>
    <lineage>
        <taxon>Bacteria</taxon>
        <taxon>Bacillati</taxon>
        <taxon>Actinomycetota</taxon>
        <taxon>Actinomycetes</taxon>
        <taxon>Pseudonocardiales</taxon>
        <taxon>Pseudonocardiaceae</taxon>
        <taxon>Amycolatopsis</taxon>
    </lineage>
</organism>
<accession>A0ABW5GME8</accession>
<reference evidence="3" key="1">
    <citation type="journal article" date="2019" name="Int. J. Syst. Evol. Microbiol.">
        <title>The Global Catalogue of Microorganisms (GCM) 10K type strain sequencing project: providing services to taxonomists for standard genome sequencing and annotation.</title>
        <authorList>
            <consortium name="The Broad Institute Genomics Platform"/>
            <consortium name="The Broad Institute Genome Sequencing Center for Infectious Disease"/>
            <person name="Wu L."/>
            <person name="Ma J."/>
        </authorList>
    </citation>
    <scope>NUCLEOTIDE SEQUENCE [LARGE SCALE GENOMIC DNA]</scope>
    <source>
        <strain evidence="3">CGMCC 4.7643</strain>
    </source>
</reference>
<keyword evidence="3" id="KW-1185">Reference proteome</keyword>
<evidence type="ECO:0000313" key="3">
    <source>
        <dbReference type="Proteomes" id="UP001597419"/>
    </source>
</evidence>
<comment type="caution">
    <text evidence="2">The sequence shown here is derived from an EMBL/GenBank/DDBJ whole genome shotgun (WGS) entry which is preliminary data.</text>
</comment>
<dbReference type="Pfam" id="PF18395">
    <property type="entry name" value="Cas3_C"/>
    <property type="match status" value="1"/>
</dbReference>
<proteinExistence type="predicted"/>
<evidence type="ECO:0000259" key="1">
    <source>
        <dbReference type="Pfam" id="PF18395"/>
    </source>
</evidence>
<protein>
    <recommendedName>
        <fullName evidence="1">Cas3 C-terminal domain-containing protein</fullName>
    </recommendedName>
</protein>
<sequence length="101" mass="11259">MNDELSVRVVLFRRDASGARVPVYRTDSGDLRESATVLTAPVGVPRAVVRTVLGTEVPAEFAADPWLHRHRALVFADGRCRVGAHELRYHEEFGVYADEEP</sequence>
<feature type="domain" description="Cas3 C-terminal" evidence="1">
    <location>
        <begin position="5"/>
        <end position="94"/>
    </location>
</feature>